<evidence type="ECO:0000256" key="3">
    <source>
        <dbReference type="ARBA" id="ARBA00012483"/>
    </source>
</evidence>
<dbReference type="SMART" id="SM00744">
    <property type="entry name" value="RINGv"/>
    <property type="match status" value="1"/>
</dbReference>
<feature type="domain" description="RING-CH-type" evidence="10">
    <location>
        <begin position="619"/>
        <end position="689"/>
    </location>
</feature>
<dbReference type="GO" id="GO:0008270">
    <property type="term" value="F:zinc ion binding"/>
    <property type="evidence" value="ECO:0007669"/>
    <property type="project" value="UniProtKB-KW"/>
</dbReference>
<feature type="region of interest" description="Disordered" evidence="9">
    <location>
        <begin position="161"/>
        <end position="229"/>
    </location>
</feature>
<accession>A0A834CNQ0</accession>
<feature type="region of interest" description="Disordered" evidence="9">
    <location>
        <begin position="242"/>
        <end position="285"/>
    </location>
</feature>
<keyword evidence="4" id="KW-0808">Transferase</keyword>
<evidence type="ECO:0000256" key="9">
    <source>
        <dbReference type="SAM" id="MobiDB-lite"/>
    </source>
</evidence>
<keyword evidence="6" id="KW-0863">Zinc-finger</keyword>
<proteinExistence type="predicted"/>
<dbReference type="Gene3D" id="3.30.40.10">
    <property type="entry name" value="Zinc/RING finger domain, C3HC4 (zinc finger)"/>
    <property type="match status" value="1"/>
</dbReference>
<comment type="catalytic activity">
    <reaction evidence="1">
        <text>S-ubiquitinyl-[E2 ubiquitin-conjugating enzyme]-L-cysteine + [acceptor protein]-L-lysine = [E2 ubiquitin-conjugating enzyme]-L-cysteine + N(6)-ubiquitinyl-[acceptor protein]-L-lysine.</text>
        <dbReference type="EC" id="2.3.2.27"/>
    </reaction>
</comment>
<dbReference type="PROSITE" id="PS51292">
    <property type="entry name" value="ZF_RING_CH"/>
    <property type="match status" value="1"/>
</dbReference>
<comment type="pathway">
    <text evidence="2">Protein modification; protein ubiquitination.</text>
</comment>
<evidence type="ECO:0000313" key="12">
    <source>
        <dbReference type="Proteomes" id="UP000646548"/>
    </source>
</evidence>
<feature type="compositionally biased region" description="Low complexity" evidence="9">
    <location>
        <begin position="460"/>
        <end position="473"/>
    </location>
</feature>
<evidence type="ECO:0000259" key="10">
    <source>
        <dbReference type="PROSITE" id="PS51292"/>
    </source>
</evidence>
<feature type="compositionally biased region" description="Basic and acidic residues" evidence="9">
    <location>
        <begin position="200"/>
        <end position="215"/>
    </location>
</feature>
<protein>
    <recommendedName>
        <fullName evidence="3">RING-type E3 ubiquitin transferase</fullName>
        <ecNumber evidence="3">2.3.2.27</ecNumber>
    </recommendedName>
</protein>
<evidence type="ECO:0000256" key="8">
    <source>
        <dbReference type="ARBA" id="ARBA00022833"/>
    </source>
</evidence>
<evidence type="ECO:0000256" key="2">
    <source>
        <dbReference type="ARBA" id="ARBA00004906"/>
    </source>
</evidence>
<dbReference type="CDD" id="cd16812">
    <property type="entry name" value="RING_CH-C4HC3_MARCH7"/>
    <property type="match status" value="1"/>
</dbReference>
<dbReference type="InterPro" id="IPR011016">
    <property type="entry name" value="Znf_RING-CH"/>
</dbReference>
<keyword evidence="7" id="KW-0833">Ubl conjugation pathway</keyword>
<feature type="compositionally biased region" description="Pro residues" evidence="9">
    <location>
        <begin position="330"/>
        <end position="341"/>
    </location>
</feature>
<evidence type="ECO:0000313" key="11">
    <source>
        <dbReference type="EMBL" id="KAF6732687.1"/>
    </source>
</evidence>
<feature type="compositionally biased region" description="Low complexity" evidence="9">
    <location>
        <begin position="363"/>
        <end position="382"/>
    </location>
</feature>
<gene>
    <name evidence="11" type="ORF">FQA47_011233</name>
</gene>
<evidence type="ECO:0000256" key="5">
    <source>
        <dbReference type="ARBA" id="ARBA00022723"/>
    </source>
</evidence>
<evidence type="ECO:0000256" key="4">
    <source>
        <dbReference type="ARBA" id="ARBA00022679"/>
    </source>
</evidence>
<dbReference type="Proteomes" id="UP000646548">
    <property type="component" value="Unassembled WGS sequence"/>
</dbReference>
<name>A0A834CNQ0_ORYME</name>
<dbReference type="Pfam" id="PF12906">
    <property type="entry name" value="RINGv"/>
    <property type="match status" value="1"/>
</dbReference>
<sequence>MDSRSRRLPFCLSGSRSSYTFSTPSPPVSSSLSSTRLYNRETMLNNDRIPRASSPFKTDMDKPTSRLLSSSRDYSSADARSSSWKLPSLSSSTRSYDRPYESSYSSRSKMTNSEERLGTRSGLLNASDDADSKRAKLSYSNRGLYPRTASTSMTASTYFNSAVGSSRGGSEKQIDPLDSSRSSSHLFSQPSSSSPKTLLSRREQEAKEEASLSRLRERRVRTPGLVPSLYQTDRVMSTYAQGARPKETAYTSSSFSSSSSSSSSSTVRDSSLNRHMSSSTPQRVSPLVHNFSSRAAAHFTNDSPTRYSSRQQTGNSESSSISSSYSSPPWHTPPLARPEPVPSRSNPDVGEPEGRSSTRRLLSRLFSRRSSQDSSSGSSSVRSLDDDSPSTSGESVDSDEGVRTSGADPDNGGSETALGSLRNHRADLSTIQEGNSYNSGPPRPTRPTWNVGGSSSSTNGRWSPSWLSSSLRGRCPPLLSRLRRHARQGSSHSASSLEEGSSHTLLRRWDEHQSSQEEDEEDEEEEEEEEEDDEVEGAVGLEALSTGRSCRLERESLPELEDAPVSFLPRSRAGLFERITASMVQLGDVESKPEDPKSISSRDQEKLLKIKERLLLEDSDEEEGDLCRICQMGEESSSNPLIQPCRCTGSLQYVHQECIKRWLRSKISSGTNLEAITTCELCKEKLRLNIDNFDIHELYRTHVQSEYDEFISSGLYLVVLLHFCEQRFSDVLGAVDAAGLFNLVRILHEHMDNLEIPHEESDEEVQDNRPSVDFSDLDDDLEEEY</sequence>
<evidence type="ECO:0000256" key="7">
    <source>
        <dbReference type="ARBA" id="ARBA00022786"/>
    </source>
</evidence>
<feature type="compositionally biased region" description="Acidic residues" evidence="9">
    <location>
        <begin position="775"/>
        <end position="785"/>
    </location>
</feature>
<keyword evidence="8" id="KW-0862">Zinc</keyword>
<dbReference type="EMBL" id="WKFB01000184">
    <property type="protein sequence ID" value="KAF6732687.1"/>
    <property type="molecule type" value="Genomic_DNA"/>
</dbReference>
<reference evidence="11" key="1">
    <citation type="journal article" name="BMC Genomics">
        <title>Long-read sequencing and de novo genome assembly of marine medaka (Oryzias melastigma).</title>
        <authorList>
            <person name="Liang P."/>
            <person name="Saqib H.S.A."/>
            <person name="Ni X."/>
            <person name="Shen Y."/>
        </authorList>
    </citation>
    <scope>NUCLEOTIDE SEQUENCE</scope>
    <source>
        <strain evidence="11">Bigg-433</strain>
    </source>
</reference>
<dbReference type="InterPro" id="IPR013083">
    <property type="entry name" value="Znf_RING/FYVE/PHD"/>
</dbReference>
<feature type="compositionally biased region" description="Low complexity" evidence="9">
    <location>
        <begin position="15"/>
        <end position="35"/>
    </location>
</feature>
<dbReference type="SUPFAM" id="SSF57850">
    <property type="entry name" value="RING/U-box"/>
    <property type="match status" value="1"/>
</dbReference>
<evidence type="ECO:0000256" key="6">
    <source>
        <dbReference type="ARBA" id="ARBA00022771"/>
    </source>
</evidence>
<feature type="compositionally biased region" description="Low complexity" evidence="9">
    <location>
        <begin position="176"/>
        <end position="198"/>
    </location>
</feature>
<feature type="compositionally biased region" description="Polar residues" evidence="9">
    <location>
        <begin position="447"/>
        <end position="459"/>
    </location>
</feature>
<dbReference type="PANTHER" id="PTHR14471">
    <property type="entry name" value="MARCH7/10 E3 UBIQUITIN PROTEIN LIGASE FAMILY MEMBER"/>
    <property type="match status" value="1"/>
</dbReference>
<feature type="region of interest" description="Disordered" evidence="9">
    <location>
        <begin position="758"/>
        <end position="785"/>
    </location>
</feature>
<feature type="region of interest" description="Disordered" evidence="9">
    <location>
        <begin position="15"/>
        <end position="135"/>
    </location>
</feature>
<feature type="compositionally biased region" description="Low complexity" evidence="9">
    <location>
        <begin position="316"/>
        <end position="327"/>
    </location>
</feature>
<dbReference type="PANTHER" id="PTHR14471:SF1">
    <property type="entry name" value="E3 UBIQUITIN-PROTEIN LIGASE MARCHF7"/>
    <property type="match status" value="1"/>
</dbReference>
<dbReference type="AlphaFoldDB" id="A0A834CNQ0"/>
<dbReference type="InterPro" id="IPR052297">
    <property type="entry name" value="RING-CH-type_E3_ubiq-ligase"/>
</dbReference>
<feature type="compositionally biased region" description="Low complexity" evidence="9">
    <location>
        <begin position="252"/>
        <end position="265"/>
    </location>
</feature>
<dbReference type="GO" id="GO:0061630">
    <property type="term" value="F:ubiquitin protein ligase activity"/>
    <property type="evidence" value="ECO:0007669"/>
    <property type="project" value="UniProtKB-EC"/>
</dbReference>
<feature type="compositionally biased region" description="Polar residues" evidence="9">
    <location>
        <begin position="300"/>
        <end position="315"/>
    </location>
</feature>
<feature type="compositionally biased region" description="Polar residues" evidence="9">
    <location>
        <begin position="429"/>
        <end position="439"/>
    </location>
</feature>
<feature type="compositionally biased region" description="Low complexity" evidence="9">
    <location>
        <begin position="489"/>
        <end position="503"/>
    </location>
</feature>
<organism evidence="11 12">
    <name type="scientific">Oryzias melastigma</name>
    <name type="common">Marine medaka</name>
    <dbReference type="NCBI Taxonomy" id="30732"/>
    <lineage>
        <taxon>Eukaryota</taxon>
        <taxon>Metazoa</taxon>
        <taxon>Chordata</taxon>
        <taxon>Craniata</taxon>
        <taxon>Vertebrata</taxon>
        <taxon>Euteleostomi</taxon>
        <taxon>Actinopterygii</taxon>
        <taxon>Neopterygii</taxon>
        <taxon>Teleostei</taxon>
        <taxon>Neoteleostei</taxon>
        <taxon>Acanthomorphata</taxon>
        <taxon>Ovalentaria</taxon>
        <taxon>Atherinomorphae</taxon>
        <taxon>Beloniformes</taxon>
        <taxon>Adrianichthyidae</taxon>
        <taxon>Oryziinae</taxon>
        <taxon>Oryzias</taxon>
    </lineage>
</organism>
<keyword evidence="5" id="KW-0479">Metal-binding</keyword>
<dbReference type="EC" id="2.3.2.27" evidence="3"/>
<comment type="caution">
    <text evidence="11">The sequence shown here is derived from an EMBL/GenBank/DDBJ whole genome shotgun (WGS) entry which is preliminary data.</text>
</comment>
<feature type="region of interest" description="Disordered" evidence="9">
    <location>
        <begin position="298"/>
        <end position="544"/>
    </location>
</feature>
<feature type="compositionally biased region" description="Low complexity" evidence="9">
    <location>
        <begin position="65"/>
        <end position="94"/>
    </location>
</feature>
<feature type="compositionally biased region" description="Polar residues" evidence="9">
    <location>
        <begin position="266"/>
        <end position="283"/>
    </location>
</feature>
<feature type="compositionally biased region" description="Acidic residues" evidence="9">
    <location>
        <begin position="516"/>
        <end position="536"/>
    </location>
</feature>
<evidence type="ECO:0000256" key="1">
    <source>
        <dbReference type="ARBA" id="ARBA00000900"/>
    </source>
</evidence>
<feature type="compositionally biased region" description="Polar residues" evidence="9">
    <location>
        <begin position="102"/>
        <end position="111"/>
    </location>
</feature>